<comment type="catalytic activity">
    <reaction evidence="7">
        <text>inosine + phosphate = alpha-D-ribose 1-phosphate + hypoxanthine</text>
        <dbReference type="Rhea" id="RHEA:27646"/>
        <dbReference type="ChEBI" id="CHEBI:17368"/>
        <dbReference type="ChEBI" id="CHEBI:17596"/>
        <dbReference type="ChEBI" id="CHEBI:43474"/>
        <dbReference type="ChEBI" id="CHEBI:57720"/>
        <dbReference type="EC" id="2.4.2.1"/>
    </reaction>
</comment>
<keyword evidence="15" id="KW-1185">Reference proteome</keyword>
<dbReference type="GO" id="GO:0004731">
    <property type="term" value="F:purine-nucleoside phosphorylase activity"/>
    <property type="evidence" value="ECO:0007669"/>
    <property type="project" value="UniProtKB-EC"/>
</dbReference>
<name>A0A8S9X3J1_APOLU</name>
<evidence type="ECO:0000256" key="10">
    <source>
        <dbReference type="ARBA" id="ARBA00023970"/>
    </source>
</evidence>
<comment type="similarity">
    <text evidence="2 11">Belongs to the PNP/MTAP phosphorylase family.</text>
</comment>
<comment type="function">
    <text evidence="11">The purine nucleoside phosphorylases catalyze the phosphorolytic breakdown of the N-glycosidic bond in the beta-(deoxy)ribonucleoside molecules, with the formation of the corresponding free purine bases and pentose-1-phosphate.</text>
</comment>
<feature type="binding site" evidence="12">
    <location>
        <position position="60"/>
    </location>
    <ligand>
        <name>phosphate</name>
        <dbReference type="ChEBI" id="CHEBI:43474"/>
    </ligand>
</feature>
<dbReference type="InterPro" id="IPR011268">
    <property type="entry name" value="Purine_phosphorylase"/>
</dbReference>
<feature type="binding site" evidence="12">
    <location>
        <position position="273"/>
    </location>
    <ligand>
        <name>a purine D-ribonucleoside</name>
        <dbReference type="ChEBI" id="CHEBI:142355"/>
    </ligand>
</feature>
<gene>
    <name evidence="14" type="ORF">GE061_003308</name>
</gene>
<dbReference type="NCBIfam" id="TIGR01697">
    <property type="entry name" value="PNPH-PUNA-XAPA"/>
    <property type="match status" value="1"/>
</dbReference>
<dbReference type="EMBL" id="WIXP02000011">
    <property type="protein sequence ID" value="KAF6202901.1"/>
    <property type="molecule type" value="Genomic_DNA"/>
</dbReference>
<dbReference type="PANTHER" id="PTHR11904">
    <property type="entry name" value="METHYLTHIOADENOSINE/PURINE NUCLEOSIDE PHOSPHORYLASE"/>
    <property type="match status" value="1"/>
</dbReference>
<feature type="binding site" evidence="12">
    <location>
        <position position="231"/>
    </location>
    <ligand>
        <name>a purine D-ribonucleoside</name>
        <dbReference type="ChEBI" id="CHEBI:142355"/>
    </ligand>
</feature>
<accession>A0A8S9X3J1</accession>
<evidence type="ECO:0000256" key="4">
    <source>
        <dbReference type="ARBA" id="ARBA00013834"/>
    </source>
</evidence>
<dbReference type="Pfam" id="PF01048">
    <property type="entry name" value="PNP_UDP_1"/>
    <property type="match status" value="1"/>
</dbReference>
<comment type="catalytic activity">
    <reaction evidence="8">
        <text>2'-deoxyguanosine + phosphate = 2-deoxy-alpha-D-ribose 1-phosphate + guanine</text>
        <dbReference type="Rhea" id="RHEA:27738"/>
        <dbReference type="ChEBI" id="CHEBI:16235"/>
        <dbReference type="ChEBI" id="CHEBI:17172"/>
        <dbReference type="ChEBI" id="CHEBI:43474"/>
        <dbReference type="ChEBI" id="CHEBI:57259"/>
        <dbReference type="EC" id="2.4.2.1"/>
    </reaction>
</comment>
<protein>
    <recommendedName>
        <fullName evidence="4 11">Purine nucleoside phosphorylase</fullName>
        <ecNumber evidence="3 11">2.4.2.1</ecNumber>
    </recommendedName>
    <alternativeName>
        <fullName evidence="11">Inosine-guanosine phosphorylase</fullName>
    </alternativeName>
</protein>
<evidence type="ECO:0000256" key="1">
    <source>
        <dbReference type="ARBA" id="ARBA00005058"/>
    </source>
</evidence>
<comment type="pathway">
    <text evidence="1 11">Purine metabolism; purine nucleoside salvage.</text>
</comment>
<evidence type="ECO:0000259" key="13">
    <source>
        <dbReference type="Pfam" id="PF01048"/>
    </source>
</evidence>
<reference evidence="14" key="1">
    <citation type="journal article" date="2021" name="Mol. Ecol. Resour.">
        <title>Apolygus lucorum genome provides insights into omnivorousness and mesophyll feeding.</title>
        <authorList>
            <person name="Liu Y."/>
            <person name="Liu H."/>
            <person name="Wang H."/>
            <person name="Huang T."/>
            <person name="Liu B."/>
            <person name="Yang B."/>
            <person name="Yin L."/>
            <person name="Li B."/>
            <person name="Zhang Y."/>
            <person name="Zhang S."/>
            <person name="Jiang F."/>
            <person name="Zhang X."/>
            <person name="Ren Y."/>
            <person name="Wang B."/>
            <person name="Wang S."/>
            <person name="Lu Y."/>
            <person name="Wu K."/>
            <person name="Fan W."/>
            <person name="Wang G."/>
        </authorList>
    </citation>
    <scope>NUCLEOTIDE SEQUENCE</scope>
    <source>
        <strain evidence="14">12Hb</strain>
    </source>
</reference>
<dbReference type="PANTHER" id="PTHR11904:SF9">
    <property type="entry name" value="PURINE NUCLEOSIDE PHOSPHORYLASE-RELATED"/>
    <property type="match status" value="1"/>
</dbReference>
<dbReference type="PIRSF" id="PIRSF000477">
    <property type="entry name" value="PurNPase"/>
    <property type="match status" value="1"/>
</dbReference>
<evidence type="ECO:0000256" key="6">
    <source>
        <dbReference type="ARBA" id="ARBA00022679"/>
    </source>
</evidence>
<evidence type="ECO:0000313" key="14">
    <source>
        <dbReference type="EMBL" id="KAF6202901.1"/>
    </source>
</evidence>
<dbReference type="GO" id="GO:0009116">
    <property type="term" value="P:nucleoside metabolic process"/>
    <property type="evidence" value="ECO:0007669"/>
    <property type="project" value="InterPro"/>
</dbReference>
<evidence type="ECO:0000256" key="9">
    <source>
        <dbReference type="ARBA" id="ARBA00023950"/>
    </source>
</evidence>
<feature type="binding site" evidence="12">
    <location>
        <position position="143"/>
    </location>
    <ligand>
        <name>phosphate</name>
        <dbReference type="ChEBI" id="CHEBI:43474"/>
    </ligand>
</feature>
<dbReference type="Proteomes" id="UP000466442">
    <property type="component" value="Unassembled WGS sequence"/>
</dbReference>
<dbReference type="InterPro" id="IPR000845">
    <property type="entry name" value="Nucleoside_phosphorylase_d"/>
</dbReference>
<comment type="catalytic activity">
    <reaction evidence="10">
        <text>guanosine + phosphate = alpha-D-ribose 1-phosphate + guanine</text>
        <dbReference type="Rhea" id="RHEA:13233"/>
        <dbReference type="ChEBI" id="CHEBI:16235"/>
        <dbReference type="ChEBI" id="CHEBI:16750"/>
        <dbReference type="ChEBI" id="CHEBI:43474"/>
        <dbReference type="ChEBI" id="CHEBI:57720"/>
        <dbReference type="EC" id="2.4.2.1"/>
    </reaction>
</comment>
<evidence type="ECO:0000256" key="3">
    <source>
        <dbReference type="ARBA" id="ARBA00011886"/>
    </source>
</evidence>
<dbReference type="Gene3D" id="3.40.50.1580">
    <property type="entry name" value="Nucleoside phosphorylase domain"/>
    <property type="match status" value="1"/>
</dbReference>
<comment type="catalytic activity">
    <reaction evidence="9">
        <text>2'-deoxyinosine + phosphate = 2-deoxy-alpha-D-ribose 1-phosphate + hypoxanthine</text>
        <dbReference type="Rhea" id="RHEA:27750"/>
        <dbReference type="ChEBI" id="CHEBI:17368"/>
        <dbReference type="ChEBI" id="CHEBI:28997"/>
        <dbReference type="ChEBI" id="CHEBI:43474"/>
        <dbReference type="ChEBI" id="CHEBI:57259"/>
        <dbReference type="EC" id="2.4.2.1"/>
    </reaction>
</comment>
<evidence type="ECO:0000256" key="11">
    <source>
        <dbReference type="PIRNR" id="PIRNR000477"/>
    </source>
</evidence>
<dbReference type="CDD" id="cd09009">
    <property type="entry name" value="PNP-EcPNPII_like"/>
    <property type="match status" value="1"/>
</dbReference>
<comment type="caution">
    <text evidence="14">The sequence shown here is derived from an EMBL/GenBank/DDBJ whole genome shotgun (WGS) entry which is preliminary data.</text>
</comment>
<feature type="domain" description="Nucleoside phosphorylase" evidence="13">
    <location>
        <begin position="53"/>
        <end position="298"/>
    </location>
</feature>
<feature type="binding site" evidence="12">
    <location>
        <position position="91"/>
    </location>
    <ligand>
        <name>phosphate</name>
        <dbReference type="ChEBI" id="CHEBI:43474"/>
    </ligand>
</feature>
<evidence type="ECO:0000256" key="5">
    <source>
        <dbReference type="ARBA" id="ARBA00022676"/>
    </source>
</evidence>
<dbReference type="NCBIfam" id="NF006054">
    <property type="entry name" value="PRK08202.1"/>
    <property type="match status" value="1"/>
</dbReference>
<evidence type="ECO:0000313" key="15">
    <source>
        <dbReference type="Proteomes" id="UP000466442"/>
    </source>
</evidence>
<dbReference type="InterPro" id="IPR035994">
    <property type="entry name" value="Nucleoside_phosphorylase_sf"/>
</dbReference>
<evidence type="ECO:0000256" key="12">
    <source>
        <dbReference type="PIRSR" id="PIRSR000477-2"/>
    </source>
</evidence>
<organism evidence="14 15">
    <name type="scientific">Apolygus lucorum</name>
    <name type="common">Small green plant bug</name>
    <name type="synonym">Lygocoris lucorum</name>
    <dbReference type="NCBI Taxonomy" id="248454"/>
    <lineage>
        <taxon>Eukaryota</taxon>
        <taxon>Metazoa</taxon>
        <taxon>Ecdysozoa</taxon>
        <taxon>Arthropoda</taxon>
        <taxon>Hexapoda</taxon>
        <taxon>Insecta</taxon>
        <taxon>Pterygota</taxon>
        <taxon>Neoptera</taxon>
        <taxon>Paraneoptera</taxon>
        <taxon>Hemiptera</taxon>
        <taxon>Heteroptera</taxon>
        <taxon>Panheteroptera</taxon>
        <taxon>Cimicomorpha</taxon>
        <taxon>Miridae</taxon>
        <taxon>Mirini</taxon>
        <taxon>Apolygus</taxon>
    </lineage>
</organism>
<dbReference type="EC" id="2.4.2.1" evidence="3 11"/>
<dbReference type="FunFam" id="3.40.50.1580:FF:000004">
    <property type="entry name" value="Purine nucleoside phosphorylase"/>
    <property type="match status" value="1"/>
</dbReference>
<keyword evidence="5 11" id="KW-0328">Glycosyltransferase</keyword>
<feature type="binding site" evidence="12">
    <location>
        <begin position="111"/>
        <end position="113"/>
    </location>
    <ligand>
        <name>phosphate</name>
        <dbReference type="ChEBI" id="CHEBI:43474"/>
    </ligand>
</feature>
<dbReference type="OrthoDB" id="10261782at2759"/>
<feature type="binding site" evidence="12">
    <location>
        <position position="250"/>
    </location>
    <ligand>
        <name>phosphate</name>
        <dbReference type="ChEBI" id="CHEBI:43474"/>
    </ligand>
</feature>
<proteinExistence type="inferred from homology"/>
<dbReference type="InterPro" id="IPR011270">
    <property type="entry name" value="Pur_Nuc_Pase_Ino/Guo-sp"/>
</dbReference>
<dbReference type="AlphaFoldDB" id="A0A8S9X3J1"/>
<evidence type="ECO:0000256" key="8">
    <source>
        <dbReference type="ARBA" id="ARBA00023929"/>
    </source>
</evidence>
<keyword evidence="6 11" id="KW-0808">Transferase</keyword>
<dbReference type="NCBIfam" id="TIGR01700">
    <property type="entry name" value="PNPH"/>
    <property type="match status" value="1"/>
</dbReference>
<dbReference type="SUPFAM" id="SSF53167">
    <property type="entry name" value="Purine and uridine phosphorylases"/>
    <property type="match status" value="1"/>
</dbReference>
<dbReference type="GO" id="GO:0005737">
    <property type="term" value="C:cytoplasm"/>
    <property type="evidence" value="ECO:0007669"/>
    <property type="project" value="TreeGrafter"/>
</dbReference>
<sequence>MDCVITFRTRRDYRLYRSFIRSASKNLFVSGSSYELIKGIADFLLSRTDLRPKIGIICGSGLGSVATILDVKKEFSYSEIPHFPRSTVPGHAGKLLFGYMGNVAVMCMQGRVHFYEGYDLVKCVMPVRVMKLCGVTHIIMSNAAGGVNEKYNVGDIMIVKDHVNFLGLGGLNPLRGPNDDRWGPRFVALNKAYDQWMRKKAKELASQYQQQGSRTTFHEGVYAVVGGPNFETVAELRMLRKMGIDAVGMSTATEAIAAHHCGMTVFAFSLITNKCVLEYDVEEMPNHEEVIESGLKQESLVKDWVSSLVQAVGNQWLMHTEKGCNGLD</sequence>
<evidence type="ECO:0000256" key="7">
    <source>
        <dbReference type="ARBA" id="ARBA00023918"/>
    </source>
</evidence>
<evidence type="ECO:0000256" key="2">
    <source>
        <dbReference type="ARBA" id="ARBA00006751"/>
    </source>
</evidence>